<keyword evidence="8" id="KW-0406">Ion transport</keyword>
<evidence type="ECO:0000256" key="2">
    <source>
        <dbReference type="ARBA" id="ARBA00022692"/>
    </source>
</evidence>
<evidence type="ECO:0000313" key="7">
    <source>
        <dbReference type="EMBL" id="CAI4008679.1"/>
    </source>
</evidence>
<evidence type="ECO:0000256" key="1">
    <source>
        <dbReference type="ARBA" id="ARBA00004141"/>
    </source>
</evidence>
<feature type="transmembrane region" description="Helical" evidence="5">
    <location>
        <begin position="21"/>
        <end position="42"/>
    </location>
</feature>
<dbReference type="GO" id="GO:0016020">
    <property type="term" value="C:membrane"/>
    <property type="evidence" value="ECO:0007669"/>
    <property type="project" value="UniProtKB-SubCell"/>
</dbReference>
<evidence type="ECO:0000256" key="5">
    <source>
        <dbReference type="SAM" id="Phobius"/>
    </source>
</evidence>
<proteinExistence type="predicted"/>
<accession>A0A9P1DDQ8</accession>
<evidence type="ECO:0000256" key="3">
    <source>
        <dbReference type="ARBA" id="ARBA00022989"/>
    </source>
</evidence>
<dbReference type="EMBL" id="CAMXCT020004350">
    <property type="protein sequence ID" value="CAL1162054.1"/>
    <property type="molecule type" value="Genomic_DNA"/>
</dbReference>
<dbReference type="EMBL" id="CAMXCT030004350">
    <property type="protein sequence ID" value="CAL4795991.1"/>
    <property type="molecule type" value="Genomic_DNA"/>
</dbReference>
<dbReference type="Gene3D" id="1.10.287.70">
    <property type="match status" value="1"/>
</dbReference>
<keyword evidence="8" id="KW-0813">Transport</keyword>
<comment type="subcellular location">
    <subcellularLocation>
        <location evidence="1">Membrane</location>
        <topology evidence="1">Multi-pass membrane protein</topology>
    </subcellularLocation>
</comment>
<sequence>MRLLRFVRSLRNLVSSIAMTMRSLGWSVMLLVIIIYMFGILITDGVTDYITSEASVETWTKEQLRLYFGSVHSAMHTLFRSIANGLSWDVVVRPLIQVGWLWGPWAQPAAQPAREDGELGFNGSWF</sequence>
<feature type="domain" description="Ion transport" evidence="6">
    <location>
        <begin position="1"/>
        <end position="97"/>
    </location>
</feature>
<evidence type="ECO:0000256" key="4">
    <source>
        <dbReference type="ARBA" id="ARBA00023136"/>
    </source>
</evidence>
<evidence type="ECO:0000259" key="6">
    <source>
        <dbReference type="Pfam" id="PF00520"/>
    </source>
</evidence>
<reference evidence="8 9" key="2">
    <citation type="submission" date="2024-05" db="EMBL/GenBank/DDBJ databases">
        <authorList>
            <person name="Chen Y."/>
            <person name="Shah S."/>
            <person name="Dougan E. K."/>
            <person name="Thang M."/>
            <person name="Chan C."/>
        </authorList>
    </citation>
    <scope>NUCLEOTIDE SEQUENCE [LARGE SCALE GENOMIC DNA]</scope>
</reference>
<protein>
    <submittedName>
        <fullName evidence="8">Sodium channel protein type 11 subunit alpha</fullName>
    </submittedName>
</protein>
<dbReference type="AlphaFoldDB" id="A0A9P1DDQ8"/>
<dbReference type="EMBL" id="CAMXCT010004350">
    <property type="protein sequence ID" value="CAI4008679.1"/>
    <property type="molecule type" value="Genomic_DNA"/>
</dbReference>
<keyword evidence="2 5" id="KW-0812">Transmembrane</keyword>
<evidence type="ECO:0000313" key="8">
    <source>
        <dbReference type="EMBL" id="CAL4795991.1"/>
    </source>
</evidence>
<gene>
    <name evidence="7" type="ORF">C1SCF055_LOCUS34098</name>
</gene>
<dbReference type="InterPro" id="IPR005821">
    <property type="entry name" value="Ion_trans_dom"/>
</dbReference>
<keyword evidence="3 5" id="KW-1133">Transmembrane helix</keyword>
<keyword evidence="9" id="KW-1185">Reference proteome</keyword>
<dbReference type="OrthoDB" id="439170at2759"/>
<dbReference type="GO" id="GO:0005216">
    <property type="term" value="F:monoatomic ion channel activity"/>
    <property type="evidence" value="ECO:0007669"/>
    <property type="project" value="InterPro"/>
</dbReference>
<dbReference type="Pfam" id="PF00520">
    <property type="entry name" value="Ion_trans"/>
    <property type="match status" value="1"/>
</dbReference>
<keyword evidence="4 5" id="KW-0472">Membrane</keyword>
<name>A0A9P1DDQ8_9DINO</name>
<dbReference type="Proteomes" id="UP001152797">
    <property type="component" value="Unassembled WGS sequence"/>
</dbReference>
<evidence type="ECO:0000313" key="9">
    <source>
        <dbReference type="Proteomes" id="UP001152797"/>
    </source>
</evidence>
<organism evidence="7">
    <name type="scientific">Cladocopium goreaui</name>
    <dbReference type="NCBI Taxonomy" id="2562237"/>
    <lineage>
        <taxon>Eukaryota</taxon>
        <taxon>Sar</taxon>
        <taxon>Alveolata</taxon>
        <taxon>Dinophyceae</taxon>
        <taxon>Suessiales</taxon>
        <taxon>Symbiodiniaceae</taxon>
        <taxon>Cladocopium</taxon>
    </lineage>
</organism>
<comment type="caution">
    <text evidence="7">The sequence shown here is derived from an EMBL/GenBank/DDBJ whole genome shotgun (WGS) entry which is preliminary data.</text>
</comment>
<keyword evidence="8" id="KW-0407">Ion channel</keyword>
<reference evidence="7" key="1">
    <citation type="submission" date="2022-10" db="EMBL/GenBank/DDBJ databases">
        <authorList>
            <person name="Chen Y."/>
            <person name="Dougan E. K."/>
            <person name="Chan C."/>
            <person name="Rhodes N."/>
            <person name="Thang M."/>
        </authorList>
    </citation>
    <scope>NUCLEOTIDE SEQUENCE</scope>
</reference>